<evidence type="ECO:0000256" key="6">
    <source>
        <dbReference type="SAM" id="MobiDB-lite"/>
    </source>
</evidence>
<feature type="transmembrane region" description="Helical" evidence="5">
    <location>
        <begin position="223"/>
        <end position="240"/>
    </location>
</feature>
<comment type="subcellular location">
    <subcellularLocation>
        <location evidence="5">Cell membrane</location>
        <topology evidence="5">Multi-pass membrane protein</topology>
    </subcellularLocation>
</comment>
<evidence type="ECO:0000256" key="2">
    <source>
        <dbReference type="ARBA" id="ARBA00022692"/>
    </source>
</evidence>
<evidence type="ECO:0000256" key="3">
    <source>
        <dbReference type="ARBA" id="ARBA00022989"/>
    </source>
</evidence>
<evidence type="ECO:0000313" key="8">
    <source>
        <dbReference type="Proteomes" id="UP000265614"/>
    </source>
</evidence>
<dbReference type="RefSeq" id="WP_119949020.1">
    <property type="nucleotide sequence ID" value="NZ_QZEZ01000001.1"/>
</dbReference>
<dbReference type="GO" id="GO:0005886">
    <property type="term" value="C:plasma membrane"/>
    <property type="evidence" value="ECO:0007669"/>
    <property type="project" value="UniProtKB-SubCell"/>
</dbReference>
<comment type="similarity">
    <text evidence="5">Belongs to the UPF0182 family.</text>
</comment>
<dbReference type="HAMAP" id="MF_01600">
    <property type="entry name" value="UPF0182"/>
    <property type="match status" value="1"/>
</dbReference>
<dbReference type="Pfam" id="PF03699">
    <property type="entry name" value="UPF0182"/>
    <property type="match status" value="1"/>
</dbReference>
<dbReference type="PANTHER" id="PTHR39344:SF1">
    <property type="entry name" value="UPF0182 PROTEIN SLL1060"/>
    <property type="match status" value="1"/>
</dbReference>
<feature type="transmembrane region" description="Helical" evidence="5">
    <location>
        <begin position="70"/>
        <end position="95"/>
    </location>
</feature>
<keyword evidence="2 5" id="KW-0812">Transmembrane</keyword>
<proteinExistence type="inferred from homology"/>
<dbReference type="Proteomes" id="UP000265614">
    <property type="component" value="Unassembled WGS sequence"/>
</dbReference>
<feature type="transmembrane region" description="Helical" evidence="5">
    <location>
        <begin position="124"/>
        <end position="145"/>
    </location>
</feature>
<name>A0A3A3Z3V4_9ACTN</name>
<feature type="transmembrane region" description="Helical" evidence="5">
    <location>
        <begin position="267"/>
        <end position="288"/>
    </location>
</feature>
<feature type="region of interest" description="Disordered" evidence="6">
    <location>
        <begin position="898"/>
        <end position="920"/>
    </location>
</feature>
<gene>
    <name evidence="7" type="ORF">D5H78_03955</name>
</gene>
<feature type="region of interest" description="Disordered" evidence="6">
    <location>
        <begin position="968"/>
        <end position="1017"/>
    </location>
</feature>
<dbReference type="AlphaFoldDB" id="A0A3A3Z3V4"/>
<sequence>MSFQMPPDPGGPARRPGGPVLARRRNRALLPTLVVVAALVALFGLFVSYYTDYLWYQDVGFTGVFTRELLTRALLFLVGAAVMAGAVVGSFVLAYRSRPVYAPMSPEQQNLERYRQGIEPFRRLLVVVAAVLVGLVAGSTAAGQWQTFLLWRHGTSFGQEDAQFGMDISFFTFDLPWWRFVLSFAFALVIVSLVVAAATHYLYGGLRLQSPGERTSTGARIHLSVLLGVFVLLKAVAYWMDRWFLATTGGRVNNRDFVGLTFADVNAVLPAKAILAVISVIVAVLFFVGVARSGWLLPGLGVGLLLVAAVLIGSVYPAVVQRFEVRPSELDKESPYIERNIAGTRSAYDIADTEVTAIQGSTTATQAQLREAADSIPGIRLLDPQIVPPAFRQLQQVRGFYSFPDVLDVDRYTIDGTEQDSVVSVRELDLDGLGENQRGWINDHIVYTHGFGFVAARGNTAQADGRPSFLESDIPPTGELGEYEPRIYFGERSPEYSIVGAPEGSDPREFDRPDDEASEGSVFTTYDGSGGVEVGSLFRKLLYAAKYQEGNILLSDFINDESKILYVREPRDRVEKVAPWLKLDGNTYPAVVDGRIQWILDGYTTSNSYPYSSRTSLQDATTDALTSTSTTRVVQANEQVNYIRNSVKATVDAYSGEVRLYEWTPEGQTVDPVLSTWMKAFPGTVEPYEEIDEGLRQHLRYPEDLFKVQRELLTRYHVTDPEAFFSGVDFWEVPNDPTPESTGNVQQPPFYLTLRMPEQEQPAFSLTTTFVPNNRANLSAFAAVNAEPGEDYGTIRILELPRNTAIPGPQQVQNNYQANSSVAQTLNLLQQRGSRVSFGNLLTLPVGEALLYVEPVYVSGSTGTSSYPLLQYVLVAFGDRVGFAPTLEGALNQVFEGAGGITDEVPPTEGGGEQEPADQQARLARALSQAEAAIAAGEEALQAGDFAAYGEAQERVARAIREAAAAQAAITGAQAPEAPAQGDGAVPPDGDAPAPAATPAAGGEAAPAPEQTPSGGR</sequence>
<keyword evidence="1 5" id="KW-1003">Cell membrane</keyword>
<keyword evidence="8" id="KW-1185">Reference proteome</keyword>
<organism evidence="7 8">
    <name type="scientific">Vallicoccus soli</name>
    <dbReference type="NCBI Taxonomy" id="2339232"/>
    <lineage>
        <taxon>Bacteria</taxon>
        <taxon>Bacillati</taxon>
        <taxon>Actinomycetota</taxon>
        <taxon>Actinomycetes</taxon>
        <taxon>Motilibacterales</taxon>
        <taxon>Vallicoccaceae</taxon>
        <taxon>Vallicoccus</taxon>
    </lineage>
</organism>
<feature type="transmembrane region" description="Helical" evidence="5">
    <location>
        <begin position="295"/>
        <end position="319"/>
    </location>
</feature>
<evidence type="ECO:0000313" key="7">
    <source>
        <dbReference type="EMBL" id="RJK98094.1"/>
    </source>
</evidence>
<feature type="transmembrane region" description="Helical" evidence="5">
    <location>
        <begin position="177"/>
        <end position="203"/>
    </location>
</feature>
<reference evidence="7 8" key="1">
    <citation type="submission" date="2018-09" db="EMBL/GenBank/DDBJ databases">
        <title>YIM 75000 draft genome.</title>
        <authorList>
            <person name="Tang S."/>
            <person name="Feng Y."/>
        </authorList>
    </citation>
    <scope>NUCLEOTIDE SEQUENCE [LARGE SCALE GENOMIC DNA]</scope>
    <source>
        <strain evidence="7 8">YIM 75000</strain>
    </source>
</reference>
<evidence type="ECO:0000256" key="5">
    <source>
        <dbReference type="HAMAP-Rule" id="MF_01600"/>
    </source>
</evidence>
<comment type="caution">
    <text evidence="7">The sequence shown here is derived from an EMBL/GenBank/DDBJ whole genome shotgun (WGS) entry which is preliminary data.</text>
</comment>
<protein>
    <recommendedName>
        <fullName evidence="5">UPF0182 protein D5H78_03955</fullName>
    </recommendedName>
</protein>
<evidence type="ECO:0000256" key="1">
    <source>
        <dbReference type="ARBA" id="ARBA00022475"/>
    </source>
</evidence>
<dbReference type="OrthoDB" id="9763654at2"/>
<dbReference type="PANTHER" id="PTHR39344">
    <property type="entry name" value="UPF0182 PROTEIN SLL1060"/>
    <property type="match status" value="1"/>
</dbReference>
<feature type="transmembrane region" description="Helical" evidence="5">
    <location>
        <begin position="28"/>
        <end position="50"/>
    </location>
</feature>
<keyword evidence="3 5" id="KW-1133">Transmembrane helix</keyword>
<keyword evidence="4 5" id="KW-0472">Membrane</keyword>
<accession>A0A3A3Z3V4</accession>
<dbReference type="EMBL" id="QZEZ01000001">
    <property type="protein sequence ID" value="RJK98094.1"/>
    <property type="molecule type" value="Genomic_DNA"/>
</dbReference>
<dbReference type="GO" id="GO:0005576">
    <property type="term" value="C:extracellular region"/>
    <property type="evidence" value="ECO:0007669"/>
    <property type="project" value="TreeGrafter"/>
</dbReference>
<dbReference type="InterPro" id="IPR005372">
    <property type="entry name" value="UPF0182"/>
</dbReference>
<evidence type="ECO:0000256" key="4">
    <source>
        <dbReference type="ARBA" id="ARBA00023136"/>
    </source>
</evidence>